<dbReference type="PROSITE" id="PS50994">
    <property type="entry name" value="INTEGRASE"/>
    <property type="match status" value="1"/>
</dbReference>
<dbReference type="InterPro" id="IPR036397">
    <property type="entry name" value="RNaseH_sf"/>
</dbReference>
<dbReference type="STRING" id="947166.A0A1D1VZT7"/>
<sequence length="98" mass="11225">MDITIVAPKNKHGSWVLVVVDCFSKKASCQLLRRKEEELVRDALIKVFNEIGIPKKLHTDKGREFYCKAVPALCKKHDIIHFSTGNDEIKATMTKRMI</sequence>
<dbReference type="InterPro" id="IPR001584">
    <property type="entry name" value="Integrase_cat-core"/>
</dbReference>
<accession>A0A1D1VZT7</accession>
<dbReference type="PANTHER" id="PTHR46585">
    <property type="entry name" value="INTEGRASE CORE DOMAIN CONTAINING PROTEIN"/>
    <property type="match status" value="1"/>
</dbReference>
<dbReference type="SUPFAM" id="SSF53098">
    <property type="entry name" value="Ribonuclease H-like"/>
    <property type="match status" value="1"/>
</dbReference>
<keyword evidence="3" id="KW-1185">Reference proteome</keyword>
<dbReference type="AlphaFoldDB" id="A0A1D1VZT7"/>
<dbReference type="GO" id="GO:0015074">
    <property type="term" value="P:DNA integration"/>
    <property type="evidence" value="ECO:0007669"/>
    <property type="project" value="InterPro"/>
</dbReference>
<evidence type="ECO:0000313" key="3">
    <source>
        <dbReference type="Proteomes" id="UP000186922"/>
    </source>
</evidence>
<evidence type="ECO:0000259" key="1">
    <source>
        <dbReference type="PROSITE" id="PS50994"/>
    </source>
</evidence>
<dbReference type="Proteomes" id="UP000186922">
    <property type="component" value="Unassembled WGS sequence"/>
</dbReference>
<organism evidence="2 3">
    <name type="scientific">Ramazzottius varieornatus</name>
    <name type="common">Water bear</name>
    <name type="synonym">Tardigrade</name>
    <dbReference type="NCBI Taxonomy" id="947166"/>
    <lineage>
        <taxon>Eukaryota</taxon>
        <taxon>Metazoa</taxon>
        <taxon>Ecdysozoa</taxon>
        <taxon>Tardigrada</taxon>
        <taxon>Eutardigrada</taxon>
        <taxon>Parachela</taxon>
        <taxon>Hypsibioidea</taxon>
        <taxon>Ramazzottiidae</taxon>
        <taxon>Ramazzottius</taxon>
    </lineage>
</organism>
<dbReference type="EMBL" id="BDGG01000014">
    <property type="protein sequence ID" value="GAV06892.1"/>
    <property type="molecule type" value="Genomic_DNA"/>
</dbReference>
<dbReference type="PANTHER" id="PTHR46585:SF1">
    <property type="entry name" value="CHROMO DOMAIN-CONTAINING PROTEIN"/>
    <property type="match status" value="1"/>
</dbReference>
<reference evidence="2 3" key="1">
    <citation type="journal article" date="2016" name="Nat. Commun.">
        <title>Extremotolerant tardigrade genome and improved radiotolerance of human cultured cells by tardigrade-unique protein.</title>
        <authorList>
            <person name="Hashimoto T."/>
            <person name="Horikawa D.D."/>
            <person name="Saito Y."/>
            <person name="Kuwahara H."/>
            <person name="Kozuka-Hata H."/>
            <person name="Shin-I T."/>
            <person name="Minakuchi Y."/>
            <person name="Ohishi K."/>
            <person name="Motoyama A."/>
            <person name="Aizu T."/>
            <person name="Enomoto A."/>
            <person name="Kondo K."/>
            <person name="Tanaka S."/>
            <person name="Hara Y."/>
            <person name="Koshikawa S."/>
            <person name="Sagara H."/>
            <person name="Miura T."/>
            <person name="Yokobori S."/>
            <person name="Miyagawa K."/>
            <person name="Suzuki Y."/>
            <person name="Kubo T."/>
            <person name="Oyama M."/>
            <person name="Kohara Y."/>
            <person name="Fujiyama A."/>
            <person name="Arakawa K."/>
            <person name="Katayama T."/>
            <person name="Toyoda A."/>
            <person name="Kunieda T."/>
        </authorList>
    </citation>
    <scope>NUCLEOTIDE SEQUENCE [LARGE SCALE GENOMIC DNA]</scope>
    <source>
        <strain evidence="2 3">YOKOZUNA-1</strain>
    </source>
</reference>
<dbReference type="OrthoDB" id="6343797at2759"/>
<comment type="caution">
    <text evidence="2">The sequence shown here is derived from an EMBL/GenBank/DDBJ whole genome shotgun (WGS) entry which is preliminary data.</text>
</comment>
<name>A0A1D1VZT7_RAMVA</name>
<proteinExistence type="predicted"/>
<dbReference type="Gene3D" id="3.30.420.10">
    <property type="entry name" value="Ribonuclease H-like superfamily/Ribonuclease H"/>
    <property type="match status" value="1"/>
</dbReference>
<evidence type="ECO:0000313" key="2">
    <source>
        <dbReference type="EMBL" id="GAV06892.1"/>
    </source>
</evidence>
<feature type="domain" description="Integrase catalytic" evidence="1">
    <location>
        <begin position="1"/>
        <end position="98"/>
    </location>
</feature>
<gene>
    <name evidence="2" type="primary">RvY_16803-1</name>
    <name evidence="2" type="synonym">RvY_16803.1</name>
    <name evidence="2" type="ORF">RvY_16803</name>
</gene>
<dbReference type="GO" id="GO:0003676">
    <property type="term" value="F:nucleic acid binding"/>
    <property type="evidence" value="ECO:0007669"/>
    <property type="project" value="InterPro"/>
</dbReference>
<dbReference type="InterPro" id="IPR012337">
    <property type="entry name" value="RNaseH-like_sf"/>
</dbReference>
<dbReference type="Pfam" id="PF00665">
    <property type="entry name" value="rve"/>
    <property type="match status" value="1"/>
</dbReference>
<protein>
    <recommendedName>
        <fullName evidence="1">Integrase catalytic domain-containing protein</fullName>
    </recommendedName>
</protein>